<dbReference type="OrthoDB" id="9787920at2"/>
<dbReference type="PATRIC" id="fig|157733.3.peg.975"/>
<dbReference type="GO" id="GO:0016747">
    <property type="term" value="F:acyltransferase activity, transferring groups other than amino-acyl groups"/>
    <property type="evidence" value="ECO:0007669"/>
    <property type="project" value="InterPro"/>
</dbReference>
<dbReference type="CDD" id="cd04301">
    <property type="entry name" value="NAT_SF"/>
    <property type="match status" value="1"/>
</dbReference>
<comment type="caution">
    <text evidence="2">The sequence shown here is derived from an EMBL/GenBank/DDBJ whole genome shotgun (WGS) entry which is preliminary data.</text>
</comment>
<sequence>MDYKLEVLLEQDNKFSLFMTNQIKEFNNDRSFHHKESRKKGYVVPINLIVSDENDQWIGGITAELYWNWVEIDVLWLNDQIRGMGIGTELLKRVEMIGAEKGAKNALLTTFEFQARNFYELNGYRVVGEIKDYPPGSSYYTMVKSLES</sequence>
<dbReference type="EMBL" id="LELK01000004">
    <property type="protein sequence ID" value="KMM37100.1"/>
    <property type="molecule type" value="Genomic_DNA"/>
</dbReference>
<evidence type="ECO:0000259" key="1">
    <source>
        <dbReference type="PROSITE" id="PS51186"/>
    </source>
</evidence>
<dbReference type="Gene3D" id="3.40.630.30">
    <property type="match status" value="1"/>
</dbReference>
<evidence type="ECO:0000313" key="3">
    <source>
        <dbReference type="Proteomes" id="UP000035996"/>
    </source>
</evidence>
<keyword evidence="3" id="KW-1185">Reference proteome</keyword>
<protein>
    <submittedName>
        <fullName evidence="2">GCN5 family acetyltransferase</fullName>
    </submittedName>
</protein>
<name>A0A0J6CVC8_9BACL</name>
<dbReference type="STRING" id="157733.AB986_14545"/>
<proteinExistence type="predicted"/>
<dbReference type="SUPFAM" id="SSF55729">
    <property type="entry name" value="Acyl-CoA N-acyltransferases (Nat)"/>
    <property type="match status" value="1"/>
</dbReference>
<organism evidence="2 3">
    <name type="scientific">Guptibacillus hwajinpoensis</name>
    <dbReference type="NCBI Taxonomy" id="208199"/>
    <lineage>
        <taxon>Bacteria</taxon>
        <taxon>Bacillati</taxon>
        <taxon>Bacillota</taxon>
        <taxon>Bacilli</taxon>
        <taxon>Bacillales</taxon>
        <taxon>Guptibacillaceae</taxon>
        <taxon>Guptibacillus</taxon>
    </lineage>
</organism>
<reference evidence="2" key="1">
    <citation type="submission" date="2015-06" db="EMBL/GenBank/DDBJ databases">
        <authorList>
            <person name="Liu B."/>
            <person name="Wang J."/>
            <person name="Zhu Y."/>
            <person name="Liu G."/>
            <person name="Chen Q."/>
            <person name="Zheng C."/>
            <person name="Che J."/>
            <person name="Ge C."/>
            <person name="Shi H."/>
            <person name="Pan Z."/>
            <person name="Liu X."/>
        </authorList>
    </citation>
    <scope>NUCLEOTIDE SEQUENCE [LARGE SCALE GENOMIC DNA]</scope>
    <source>
        <strain evidence="2">DSM 16346</strain>
    </source>
</reference>
<dbReference type="RefSeq" id="WP_048311889.1">
    <property type="nucleotide sequence ID" value="NZ_CP119526.1"/>
</dbReference>
<dbReference type="InterPro" id="IPR016181">
    <property type="entry name" value="Acyl_CoA_acyltransferase"/>
</dbReference>
<evidence type="ECO:0000313" key="2">
    <source>
        <dbReference type="EMBL" id="KMM37100.1"/>
    </source>
</evidence>
<dbReference type="InterPro" id="IPR000182">
    <property type="entry name" value="GNAT_dom"/>
</dbReference>
<dbReference type="AlphaFoldDB" id="A0A0J6CVC8"/>
<dbReference type="PROSITE" id="PS51186">
    <property type="entry name" value="GNAT"/>
    <property type="match status" value="1"/>
</dbReference>
<gene>
    <name evidence="2" type="ORF">AB986_14545</name>
</gene>
<dbReference type="Pfam" id="PF00583">
    <property type="entry name" value="Acetyltransf_1"/>
    <property type="match status" value="1"/>
</dbReference>
<accession>A0A0J6CVC8</accession>
<feature type="domain" description="N-acetyltransferase" evidence="1">
    <location>
        <begin position="3"/>
        <end position="147"/>
    </location>
</feature>
<dbReference type="Proteomes" id="UP000035996">
    <property type="component" value="Unassembled WGS sequence"/>
</dbReference>